<keyword evidence="1" id="KW-0472">Membrane</keyword>
<evidence type="ECO:0000256" key="1">
    <source>
        <dbReference type="SAM" id="Phobius"/>
    </source>
</evidence>
<dbReference type="EC" id="1.14.19.-" evidence="3"/>
<accession>A0ABZ2NRV7</accession>
<dbReference type="Proteomes" id="UP001432046">
    <property type="component" value="Chromosome"/>
</dbReference>
<protein>
    <submittedName>
        <fullName evidence="3">Fatty acid desaturase family protein</fullName>
        <ecNumber evidence="3">1.14.19.-</ecNumber>
    </submittedName>
</protein>
<proteinExistence type="predicted"/>
<dbReference type="GO" id="GO:0016491">
    <property type="term" value="F:oxidoreductase activity"/>
    <property type="evidence" value="ECO:0007669"/>
    <property type="project" value="UniProtKB-KW"/>
</dbReference>
<evidence type="ECO:0000313" key="4">
    <source>
        <dbReference type="Proteomes" id="UP001432046"/>
    </source>
</evidence>
<feature type="domain" description="Fatty acid desaturase" evidence="2">
    <location>
        <begin position="51"/>
        <end position="285"/>
    </location>
</feature>
<dbReference type="InterPro" id="IPR005804">
    <property type="entry name" value="FA_desaturase_dom"/>
</dbReference>
<dbReference type="CDD" id="cd03510">
    <property type="entry name" value="Rhizobitoxine-FADS-like"/>
    <property type="match status" value="1"/>
</dbReference>
<name>A0ABZ2NRV7_9BRAD</name>
<organism evidence="3 4">
    <name type="scientific">Bradyrhizobium septentrionale</name>
    <dbReference type="NCBI Taxonomy" id="1404411"/>
    <lineage>
        <taxon>Bacteria</taxon>
        <taxon>Pseudomonadati</taxon>
        <taxon>Pseudomonadota</taxon>
        <taxon>Alphaproteobacteria</taxon>
        <taxon>Hyphomicrobiales</taxon>
        <taxon>Nitrobacteraceae</taxon>
        <taxon>Bradyrhizobium</taxon>
    </lineage>
</organism>
<keyword evidence="1" id="KW-1133">Transmembrane helix</keyword>
<feature type="transmembrane region" description="Helical" evidence="1">
    <location>
        <begin position="29"/>
        <end position="49"/>
    </location>
</feature>
<dbReference type="Pfam" id="PF00487">
    <property type="entry name" value="FA_desaturase"/>
    <property type="match status" value="1"/>
</dbReference>
<keyword evidence="1" id="KW-0812">Transmembrane</keyword>
<evidence type="ECO:0000259" key="2">
    <source>
        <dbReference type="Pfam" id="PF00487"/>
    </source>
</evidence>
<gene>
    <name evidence="3" type="ORF">WDK88_26010</name>
</gene>
<keyword evidence="4" id="KW-1185">Reference proteome</keyword>
<evidence type="ECO:0000313" key="3">
    <source>
        <dbReference type="EMBL" id="WXC76924.1"/>
    </source>
</evidence>
<keyword evidence="3" id="KW-0560">Oxidoreductase</keyword>
<feature type="transmembrane region" description="Helical" evidence="1">
    <location>
        <begin position="191"/>
        <end position="219"/>
    </location>
</feature>
<dbReference type="EMBL" id="CP147711">
    <property type="protein sequence ID" value="WXC76924.1"/>
    <property type="molecule type" value="Genomic_DNA"/>
</dbReference>
<reference evidence="3" key="2">
    <citation type="submission" date="2024-03" db="EMBL/GenBank/DDBJ databases">
        <authorList>
            <person name="Bromfield E.S.P."/>
            <person name="Cloutier S."/>
        </authorList>
    </citation>
    <scope>NUCLEOTIDE SEQUENCE</scope>
    <source>
        <strain evidence="3">5S5</strain>
    </source>
</reference>
<dbReference type="RefSeq" id="WP_338824542.1">
    <property type="nucleotide sequence ID" value="NZ_CP147708.1"/>
</dbReference>
<sequence length="342" mass="38708">MTALRMRARDFLTEDELVAVRERTTWKGAALIVHAWALILGAIALVAWWPNPLTYLLAVAIIGSRQLGLAILMHDGAHGCLSADEKTNLTLSQWFCAYPIFAETRGYRRYHLQHHARTQQEDDPDLVLSAPFPITKMSYHRKFFRDITGQTGYQQRKAQLLNALGPKDWPLSQRAANFWDKLGPQCVTNALLFAGLAAAGVWWAYPLLWLVPLFTWMMVITRIRNIAEHAVVPDSSDPLRNTRTTRANVVEQLFIAPYYVNYHLEHQHLLFYVPCYNLPRVHGILSGSRYVDRMEVQPGYAAVLRLATARPAHEDRPGQLVNSARRARAGAEVNADQNAGGF</sequence>
<reference evidence="3" key="1">
    <citation type="journal article" date="2021" name="Int. J. Syst. Evol. Microbiol.">
        <title>Bradyrhizobium septentrionale sp. nov. (sv. septentrionale) and Bradyrhizobium quebecense sp. nov. (sv. septentrionale) associated with legumes native to Canada possess rearranged symbiosis genes and numerous insertion sequences.</title>
        <authorList>
            <person name="Bromfield E.S.P."/>
            <person name="Cloutier S."/>
        </authorList>
    </citation>
    <scope>NUCLEOTIDE SEQUENCE</scope>
    <source>
        <strain evidence="3">5S5</strain>
    </source>
</reference>